<evidence type="ECO:0000313" key="3">
    <source>
        <dbReference type="Proteomes" id="UP000596092"/>
    </source>
</evidence>
<feature type="chain" id="PRO_5032558883" evidence="1">
    <location>
        <begin position="25"/>
        <end position="279"/>
    </location>
</feature>
<sequence length="279" mass="31650">MRPRTFLLLTVLALTTFSAIKEGAAQEYQPPPAQIDQNILAVIFSGDEMLRYAVTWGGGVKIGDIKMTIQRDSTKADIFNISAHITDTGPLKMLYPVNDTFACLVSGPMKLPYQYTVHQKEGFGREIHRFTRYDQANHLVWYRKNKQDEQRIEITGPTYNEFAAFVITRSLAFTEGESIIVPTFADKKRHEVKVTVVGKEKRRTRFGSKNTLVVQPQMPFKGLYEKSGNTTLWLTDDRCRIPLEIHSKIVIGSLVAELVGYTNPACPDFTRTLSDEQIQ</sequence>
<gene>
    <name evidence="2" type="ORF">HP555_10455</name>
</gene>
<dbReference type="Proteomes" id="UP000596092">
    <property type="component" value="Chromosome"/>
</dbReference>
<evidence type="ECO:0000313" key="2">
    <source>
        <dbReference type="EMBL" id="QQG66250.1"/>
    </source>
</evidence>
<keyword evidence="1" id="KW-0732">Signal</keyword>
<dbReference type="EMBL" id="CP054140">
    <property type="protein sequence ID" value="QQG66250.1"/>
    <property type="molecule type" value="Genomic_DNA"/>
</dbReference>
<dbReference type="RefSeq" id="WP_199262230.1">
    <property type="nucleotide sequence ID" value="NZ_CP054140.1"/>
</dbReference>
<evidence type="ECO:0000256" key="1">
    <source>
        <dbReference type="SAM" id="SignalP"/>
    </source>
</evidence>
<dbReference type="AlphaFoldDB" id="A0A7T5VE36"/>
<keyword evidence="3" id="KW-1185">Reference proteome</keyword>
<proteinExistence type="predicted"/>
<accession>A0A7T5VE36</accession>
<reference evidence="2 3" key="1">
    <citation type="submission" date="2020-05" db="EMBL/GenBank/DDBJ databases">
        <title>Complete genome of Desulfobulbus oligotrophicus.</title>
        <authorList>
            <person name="Podar M."/>
        </authorList>
    </citation>
    <scope>NUCLEOTIDE SEQUENCE [LARGE SCALE GENOMIC DNA]</scope>
    <source>
        <strain evidence="2 3">Prop6</strain>
    </source>
</reference>
<dbReference type="KEGG" id="dog:HP555_10455"/>
<organism evidence="2 3">
    <name type="scientific">Desulfobulbus oligotrophicus</name>
    <dbReference type="NCBI Taxonomy" id="1909699"/>
    <lineage>
        <taxon>Bacteria</taxon>
        <taxon>Pseudomonadati</taxon>
        <taxon>Thermodesulfobacteriota</taxon>
        <taxon>Desulfobulbia</taxon>
        <taxon>Desulfobulbales</taxon>
        <taxon>Desulfobulbaceae</taxon>
        <taxon>Desulfobulbus</taxon>
    </lineage>
</organism>
<protein>
    <submittedName>
        <fullName evidence="2">DUF3108 domain-containing protein</fullName>
    </submittedName>
</protein>
<feature type="signal peptide" evidence="1">
    <location>
        <begin position="1"/>
        <end position="24"/>
    </location>
</feature>
<dbReference type="InterPro" id="IPR021457">
    <property type="entry name" value="DUF3108"/>
</dbReference>
<dbReference type="Pfam" id="PF11306">
    <property type="entry name" value="DUF3108"/>
    <property type="match status" value="1"/>
</dbReference>
<name>A0A7T5VE36_9BACT</name>